<dbReference type="EMBL" id="JXYS01000034">
    <property type="protein sequence ID" value="KJF17636.1"/>
    <property type="molecule type" value="Genomic_DNA"/>
</dbReference>
<accession>A0A0D8HKP8</accession>
<keyword evidence="3" id="KW-1185">Reference proteome</keyword>
<proteinExistence type="predicted"/>
<evidence type="ECO:0000313" key="2">
    <source>
        <dbReference type="EMBL" id="KJF17636.1"/>
    </source>
</evidence>
<dbReference type="Proteomes" id="UP000032360">
    <property type="component" value="Unassembled WGS sequence"/>
</dbReference>
<dbReference type="InterPro" id="IPR017508">
    <property type="entry name" value="HipA_N1"/>
</dbReference>
<dbReference type="AlphaFoldDB" id="A0A0D8HKP8"/>
<comment type="caution">
    <text evidence="2">The sequence shown here is derived from an EMBL/GenBank/DDBJ whole genome shotgun (WGS) entry which is preliminary data.</text>
</comment>
<evidence type="ECO:0000313" key="3">
    <source>
        <dbReference type="Proteomes" id="UP000032360"/>
    </source>
</evidence>
<dbReference type="OrthoDB" id="3182374at2"/>
<feature type="domain" description="HipA N-terminal subdomain 1" evidence="1">
    <location>
        <begin position="3"/>
        <end position="64"/>
    </location>
</feature>
<organism evidence="2 3">
    <name type="scientific">Acidithrix ferrooxidans</name>
    <dbReference type="NCBI Taxonomy" id="1280514"/>
    <lineage>
        <taxon>Bacteria</taxon>
        <taxon>Bacillati</taxon>
        <taxon>Actinomycetota</taxon>
        <taxon>Acidimicrobiia</taxon>
        <taxon>Acidimicrobiales</taxon>
        <taxon>Acidimicrobiaceae</taxon>
        <taxon>Acidithrix</taxon>
    </lineage>
</organism>
<dbReference type="RefSeq" id="WP_052605264.1">
    <property type="nucleotide sequence ID" value="NZ_JXYS01000034.1"/>
</dbReference>
<dbReference type="NCBIfam" id="TIGR03071">
    <property type="entry name" value="couple_hipA"/>
    <property type="match status" value="1"/>
</dbReference>
<gene>
    <name evidence="2" type="ORF">AXFE_15360</name>
</gene>
<reference evidence="2 3" key="1">
    <citation type="submission" date="2015-01" db="EMBL/GenBank/DDBJ databases">
        <title>Draft genome of the acidophilic iron oxidizer Acidithrix ferrooxidans strain Py-F3.</title>
        <authorList>
            <person name="Poehlein A."/>
            <person name="Eisen S."/>
            <person name="Schloemann M."/>
            <person name="Johnson B.D."/>
            <person name="Daniel R."/>
            <person name="Muehling M."/>
        </authorList>
    </citation>
    <scope>NUCLEOTIDE SEQUENCE [LARGE SCALE GENOMIC DNA]</scope>
    <source>
        <strain evidence="2 3">Py-F3</strain>
    </source>
</reference>
<sequence>MDLEIWRNGECIALISEKRKRMQLRYTDGARPIGAPLVSVAMAVSSKPYGDKKVRAFLRGLLPE</sequence>
<evidence type="ECO:0000259" key="1">
    <source>
        <dbReference type="Pfam" id="PF13657"/>
    </source>
</evidence>
<protein>
    <recommendedName>
        <fullName evidence="1">HipA N-terminal subdomain 1 domain-containing protein</fullName>
    </recommendedName>
</protein>
<name>A0A0D8HKP8_9ACTN</name>
<dbReference type="Pfam" id="PF13657">
    <property type="entry name" value="Couple_hipA"/>
    <property type="match status" value="1"/>
</dbReference>